<sequence>MLSTFICAIAAVCSATPTIPSKPIAHLRNGILIGSTSKGVNNFLGIIFSKPPIDDLRLRPPQGLDHSFGTLILPKTVQEVRACTQMNISISNLDGLVPEEYQSVTNGIGGRTSGTPGEDCLTVNVQRPANLAPHKSYPVLVWIYGGGFEIGATQMYDGSQLVRLSMNMSEPVIFVAANYRLNAFGFLQGKELQDEGSTNLGLRDQRKTLEWVAENIEAFGGDPDRVTIWGESAGVLSVFDHLIINNGDHRYHGKLLFHAAVMNSGTFIPTLNATSEKAQDVFDTLATNAGCKSADSNNGSAILDCLRNVPYETYSRAMNSLPNYGMASSNNISYVRRPDVASHFYSRNGDDAPRSGEYAHVPIIMGNMEDEASIFTPAQRGIINSTETLIDYFASWWPLAPRKVVAEFINSYPDDPSAGLPARTGDKYEFYPQRKRNAAIQSDIVFGLGRRLALSLMSAHVPAWSFLDTYLHDLPYWGTYHTADLGAQFGLQGPTKFAATKQDEAYIHFVNFHDPNGKRGCKVWWPKWNSDKLRMANFSKSAVGVTKDNYRWESYEVWKKHLSIFRQ</sequence>
<dbReference type="Gene3D" id="3.40.50.1820">
    <property type="entry name" value="alpha/beta hydrolase"/>
    <property type="match status" value="1"/>
</dbReference>
<comment type="similarity">
    <text evidence="1 3">Belongs to the type-B carboxylesterase/lipase family.</text>
</comment>
<evidence type="ECO:0000256" key="2">
    <source>
        <dbReference type="ARBA" id="ARBA00022801"/>
    </source>
</evidence>
<name>A0ABR0ENY9_ZASCE</name>
<proteinExistence type="inferred from homology"/>
<organism evidence="6 7">
    <name type="scientific">Zasmidium cellare</name>
    <name type="common">Wine cellar mold</name>
    <name type="synonym">Racodium cellare</name>
    <dbReference type="NCBI Taxonomy" id="395010"/>
    <lineage>
        <taxon>Eukaryota</taxon>
        <taxon>Fungi</taxon>
        <taxon>Dikarya</taxon>
        <taxon>Ascomycota</taxon>
        <taxon>Pezizomycotina</taxon>
        <taxon>Dothideomycetes</taxon>
        <taxon>Dothideomycetidae</taxon>
        <taxon>Mycosphaerellales</taxon>
        <taxon>Mycosphaerellaceae</taxon>
        <taxon>Zasmidium</taxon>
    </lineage>
</organism>
<accession>A0ABR0ENY9</accession>
<evidence type="ECO:0000313" key="6">
    <source>
        <dbReference type="EMBL" id="KAK4503319.1"/>
    </source>
</evidence>
<dbReference type="InterPro" id="IPR050309">
    <property type="entry name" value="Type-B_Carboxylest/Lipase"/>
</dbReference>
<feature type="domain" description="Carboxylesterase type B" evidence="5">
    <location>
        <begin position="22"/>
        <end position="558"/>
    </location>
</feature>
<comment type="caution">
    <text evidence="6">The sequence shown here is derived from an EMBL/GenBank/DDBJ whole genome shotgun (WGS) entry which is preliminary data.</text>
</comment>
<evidence type="ECO:0000256" key="3">
    <source>
        <dbReference type="RuleBase" id="RU361235"/>
    </source>
</evidence>
<keyword evidence="4" id="KW-0732">Signal</keyword>
<feature type="chain" id="PRO_5046660052" description="Carboxylic ester hydrolase" evidence="4">
    <location>
        <begin position="16"/>
        <end position="567"/>
    </location>
</feature>
<evidence type="ECO:0000256" key="4">
    <source>
        <dbReference type="SAM" id="SignalP"/>
    </source>
</evidence>
<feature type="signal peptide" evidence="4">
    <location>
        <begin position="1"/>
        <end position="15"/>
    </location>
</feature>
<gene>
    <name evidence="6" type="ORF">PRZ48_006747</name>
</gene>
<dbReference type="InterPro" id="IPR002018">
    <property type="entry name" value="CarbesteraseB"/>
</dbReference>
<dbReference type="Pfam" id="PF00135">
    <property type="entry name" value="COesterase"/>
    <property type="match status" value="1"/>
</dbReference>
<dbReference type="EMBL" id="JAXOVC010000004">
    <property type="protein sequence ID" value="KAK4503319.1"/>
    <property type="molecule type" value="Genomic_DNA"/>
</dbReference>
<evidence type="ECO:0000313" key="7">
    <source>
        <dbReference type="Proteomes" id="UP001305779"/>
    </source>
</evidence>
<reference evidence="6 7" key="1">
    <citation type="journal article" date="2023" name="G3 (Bethesda)">
        <title>A chromosome-level genome assembly of Zasmidium syzygii isolated from banana leaves.</title>
        <authorList>
            <person name="van Westerhoven A.C."/>
            <person name="Mehrabi R."/>
            <person name="Talebi R."/>
            <person name="Steentjes M.B.F."/>
            <person name="Corcolon B."/>
            <person name="Chong P.A."/>
            <person name="Kema G.H.J."/>
            <person name="Seidl M.F."/>
        </authorList>
    </citation>
    <scope>NUCLEOTIDE SEQUENCE [LARGE SCALE GENOMIC DNA]</scope>
    <source>
        <strain evidence="6 7">P124</strain>
    </source>
</reference>
<dbReference type="InterPro" id="IPR029058">
    <property type="entry name" value="AB_hydrolase_fold"/>
</dbReference>
<keyword evidence="7" id="KW-1185">Reference proteome</keyword>
<evidence type="ECO:0000256" key="1">
    <source>
        <dbReference type="ARBA" id="ARBA00005964"/>
    </source>
</evidence>
<dbReference type="PANTHER" id="PTHR11559">
    <property type="entry name" value="CARBOXYLESTERASE"/>
    <property type="match status" value="1"/>
</dbReference>
<protein>
    <recommendedName>
        <fullName evidence="3">Carboxylic ester hydrolase</fullName>
        <ecNumber evidence="3">3.1.1.-</ecNumber>
    </recommendedName>
</protein>
<dbReference type="Proteomes" id="UP001305779">
    <property type="component" value="Unassembled WGS sequence"/>
</dbReference>
<dbReference type="EC" id="3.1.1.-" evidence="3"/>
<dbReference type="InterPro" id="IPR019826">
    <property type="entry name" value="Carboxylesterase_B_AS"/>
</dbReference>
<evidence type="ECO:0000259" key="5">
    <source>
        <dbReference type="Pfam" id="PF00135"/>
    </source>
</evidence>
<dbReference type="PROSITE" id="PS00122">
    <property type="entry name" value="CARBOXYLESTERASE_B_1"/>
    <property type="match status" value="1"/>
</dbReference>
<dbReference type="SUPFAM" id="SSF53474">
    <property type="entry name" value="alpha/beta-Hydrolases"/>
    <property type="match status" value="1"/>
</dbReference>
<keyword evidence="2 3" id="KW-0378">Hydrolase</keyword>